<dbReference type="SUPFAM" id="SSF52467">
    <property type="entry name" value="DHS-like NAD/FAD-binding domain"/>
    <property type="match status" value="1"/>
</dbReference>
<protein>
    <recommendedName>
        <fullName evidence="3">Deoxyhypusine synthase</fullName>
    </recommendedName>
</protein>
<dbReference type="Gene3D" id="3.40.910.10">
    <property type="entry name" value="Deoxyhypusine synthase"/>
    <property type="match status" value="1"/>
</dbReference>
<dbReference type="EMBL" id="WPAF01000040">
    <property type="protein sequence ID" value="KAF0132876.1"/>
    <property type="molecule type" value="Genomic_DNA"/>
</dbReference>
<dbReference type="InterPro" id="IPR036982">
    <property type="entry name" value="Deoxyhypusine_synthase_sf"/>
</dbReference>
<dbReference type="Proteomes" id="UP000488506">
    <property type="component" value="Unassembled WGS sequence"/>
</dbReference>
<sequence length="306" mass="33563">MDFKKIKTYSAKKRKTKTDLSALSKIGKRKESFSGFYSRLPDFLAVKSLKAVVKVVIKAKKSGRPVIWGFGAHAIKVGLSPIIIDLMKKGFVSCIATNGAGAIHDFELATIGTTSEDVAANLETGMFGMVEETQRDMNEAISEISDRSYEPRGLGALFGKKLMKAPHRASSVFYNAFELNIPATVHVSIGCDTIHMSSKLDPRCLGEASFNDFKLLCSIVSKLEGGVYLNIGSAVVLPEVFLKALTVARNLGNKVKNFTTVNMDMIQHYRPLQNVLSRPGGNNYSLTGHHEIMVPLLYQAILEEDN</sequence>
<dbReference type="AlphaFoldDB" id="A0A833NXX7"/>
<gene>
    <name evidence="1" type="ORF">FD145_1533</name>
</gene>
<reference evidence="1 2" key="1">
    <citation type="submission" date="2019-12" db="EMBL/GenBank/DDBJ databases">
        <authorList>
            <person name="Wolfe R."/>
            <person name="Danczak R."/>
            <person name="Wilkins M."/>
        </authorList>
    </citation>
    <scope>NUCLEOTIDE SEQUENCE [LARGE SCALE GENOMIC DNA]</scope>
    <source>
        <strain evidence="1">X2_MaxBin.013</strain>
    </source>
</reference>
<dbReference type="InterPro" id="IPR029035">
    <property type="entry name" value="DHS-like_NAD/FAD-binding_dom"/>
</dbReference>
<comment type="caution">
    <text evidence="1">The sequence shown here is derived from an EMBL/GenBank/DDBJ whole genome shotgun (WGS) entry which is preliminary data.</text>
</comment>
<evidence type="ECO:0000313" key="1">
    <source>
        <dbReference type="EMBL" id="KAF0132876.1"/>
    </source>
</evidence>
<accession>A0A833NXX7</accession>
<proteinExistence type="predicted"/>
<evidence type="ECO:0000313" key="2">
    <source>
        <dbReference type="Proteomes" id="UP000488506"/>
    </source>
</evidence>
<evidence type="ECO:0008006" key="3">
    <source>
        <dbReference type="Google" id="ProtNLM"/>
    </source>
</evidence>
<organism evidence="1 2">
    <name type="scientific">Candidatus Saganbacteria bacterium</name>
    <dbReference type="NCBI Taxonomy" id="2575572"/>
    <lineage>
        <taxon>Bacteria</taxon>
        <taxon>Bacillati</taxon>
        <taxon>Saganbacteria</taxon>
    </lineage>
</organism>
<name>A0A833NXX7_UNCSA</name>